<dbReference type="EMBL" id="BKCJ011185048">
    <property type="protein sequence ID" value="GFD00460.1"/>
    <property type="molecule type" value="Genomic_DNA"/>
</dbReference>
<feature type="region of interest" description="Disordered" evidence="1">
    <location>
        <begin position="62"/>
        <end position="102"/>
    </location>
</feature>
<evidence type="ECO:0000313" key="2">
    <source>
        <dbReference type="EMBL" id="GFD00460.1"/>
    </source>
</evidence>
<proteinExistence type="predicted"/>
<evidence type="ECO:0000256" key="1">
    <source>
        <dbReference type="SAM" id="MobiDB-lite"/>
    </source>
</evidence>
<reference evidence="2" key="1">
    <citation type="journal article" date="2019" name="Sci. Rep.">
        <title>Draft genome of Tanacetum cinerariifolium, the natural source of mosquito coil.</title>
        <authorList>
            <person name="Yamashiro T."/>
            <person name="Shiraishi A."/>
            <person name="Satake H."/>
            <person name="Nakayama K."/>
        </authorList>
    </citation>
    <scope>NUCLEOTIDE SEQUENCE</scope>
</reference>
<comment type="caution">
    <text evidence="2">The sequence shown here is derived from an EMBL/GenBank/DDBJ whole genome shotgun (WGS) entry which is preliminary data.</text>
</comment>
<protein>
    <submittedName>
        <fullName evidence="2">Uncharacterized protein</fullName>
    </submittedName>
</protein>
<accession>A0A699SS74</accession>
<sequence length="102" mass="10804">DLSTHTTKYTFPALTQNVFANMRMVGKGLSGVETPLFEGIIVAGVIKKEGDAEEQVQDVANDAAAQGADTDVQGDDAQEPSIPSLTLPTQPPQQYQDLPSTS</sequence>
<gene>
    <name evidence="2" type="ORF">Tci_872429</name>
</gene>
<organism evidence="2">
    <name type="scientific">Tanacetum cinerariifolium</name>
    <name type="common">Dalmatian daisy</name>
    <name type="synonym">Chrysanthemum cinerariifolium</name>
    <dbReference type="NCBI Taxonomy" id="118510"/>
    <lineage>
        <taxon>Eukaryota</taxon>
        <taxon>Viridiplantae</taxon>
        <taxon>Streptophyta</taxon>
        <taxon>Embryophyta</taxon>
        <taxon>Tracheophyta</taxon>
        <taxon>Spermatophyta</taxon>
        <taxon>Magnoliopsida</taxon>
        <taxon>eudicotyledons</taxon>
        <taxon>Gunneridae</taxon>
        <taxon>Pentapetalae</taxon>
        <taxon>asterids</taxon>
        <taxon>campanulids</taxon>
        <taxon>Asterales</taxon>
        <taxon>Asteraceae</taxon>
        <taxon>Asteroideae</taxon>
        <taxon>Anthemideae</taxon>
        <taxon>Anthemidinae</taxon>
        <taxon>Tanacetum</taxon>
    </lineage>
</organism>
<feature type="compositionally biased region" description="Low complexity" evidence="1">
    <location>
        <begin position="80"/>
        <end position="102"/>
    </location>
</feature>
<dbReference type="AlphaFoldDB" id="A0A699SS74"/>
<feature type="non-terminal residue" evidence="2">
    <location>
        <position position="1"/>
    </location>
</feature>
<name>A0A699SS74_TANCI</name>